<feature type="domain" description="BIG2" evidence="2">
    <location>
        <begin position="33"/>
        <end position="104"/>
    </location>
</feature>
<feature type="region of interest" description="Disordered" evidence="1">
    <location>
        <begin position="466"/>
        <end position="488"/>
    </location>
</feature>
<gene>
    <name evidence="3" type="ORF">CYFUS_005697</name>
</gene>
<dbReference type="Pfam" id="PF02368">
    <property type="entry name" value="Big_2"/>
    <property type="match status" value="1"/>
</dbReference>
<dbReference type="InterPro" id="IPR008964">
    <property type="entry name" value="Invasin/intimin_cell_adhesion"/>
</dbReference>
<reference evidence="3 4" key="1">
    <citation type="submission" date="2017-06" db="EMBL/GenBank/DDBJ databases">
        <title>Sequencing and comparative analysis of myxobacterial genomes.</title>
        <authorList>
            <person name="Rupp O."/>
            <person name="Goesmann A."/>
            <person name="Sogaard-Andersen L."/>
        </authorList>
    </citation>
    <scope>NUCLEOTIDE SEQUENCE [LARGE SCALE GENOMIC DNA]</scope>
    <source>
        <strain evidence="3 4">DSM 52655</strain>
    </source>
</reference>
<protein>
    <recommendedName>
        <fullName evidence="2">BIG2 domain-containing protein</fullName>
    </recommendedName>
</protein>
<dbReference type="RefSeq" id="WP_095988147.1">
    <property type="nucleotide sequence ID" value="NZ_CP022098.1"/>
</dbReference>
<organism evidence="3 4">
    <name type="scientific">Cystobacter fuscus</name>
    <dbReference type="NCBI Taxonomy" id="43"/>
    <lineage>
        <taxon>Bacteria</taxon>
        <taxon>Pseudomonadati</taxon>
        <taxon>Myxococcota</taxon>
        <taxon>Myxococcia</taxon>
        <taxon>Myxococcales</taxon>
        <taxon>Cystobacterineae</taxon>
        <taxon>Archangiaceae</taxon>
        <taxon>Cystobacter</taxon>
    </lineage>
</organism>
<dbReference type="KEGG" id="cfus:CYFUS_005697"/>
<dbReference type="Gene3D" id="2.60.40.1080">
    <property type="match status" value="1"/>
</dbReference>
<proteinExistence type="predicted"/>
<name>A0A250J8K0_9BACT</name>
<dbReference type="EMBL" id="CP022098">
    <property type="protein sequence ID" value="ATB40249.1"/>
    <property type="molecule type" value="Genomic_DNA"/>
</dbReference>
<evidence type="ECO:0000313" key="3">
    <source>
        <dbReference type="EMBL" id="ATB40249.1"/>
    </source>
</evidence>
<accession>A0A250J8K0</accession>
<dbReference type="PROSITE" id="PS51257">
    <property type="entry name" value="PROKAR_LIPOPROTEIN"/>
    <property type="match status" value="1"/>
</dbReference>
<evidence type="ECO:0000313" key="4">
    <source>
        <dbReference type="Proteomes" id="UP000217257"/>
    </source>
</evidence>
<evidence type="ECO:0000259" key="2">
    <source>
        <dbReference type="Pfam" id="PF02368"/>
    </source>
</evidence>
<feature type="compositionally biased region" description="Polar residues" evidence="1">
    <location>
        <begin position="478"/>
        <end position="488"/>
    </location>
</feature>
<dbReference type="AlphaFoldDB" id="A0A250J8K0"/>
<sequence>MNIEETKRLLSACFLLVLSACEEERSEEQQVRITVTCAATTLDIMKSTQCSANATDPDGRPVEVGSLFWSSSDGELAGVDSTGRVETRAKGTVTIRATAFSTSDDVLPGEATLNIQGLIHSGLITAPETWRAADNPHVVRSSLRVAGANAPQLTLEAGVVVRFLPGVELRVGGLEEDGTETPGVLSVEGTEASPVLLTSNDPDTTSESDSWVGILVYQNSSIRLHHAVIEGVTARTQDGALSVAGSLLSDNVTVRRCLGGVHLFGHGTFAPGSTKLRVNGCRYPLLSVTNAVSSIPTDSEFTGNESNAVFVFGSVNHSQTWPNLGVPYVMRNDLLVGGSQARPVLTLVPGTEIRMAPDTGIWVDEQGSLVAQGTATQPIHFVANASTPSPGFWKGLTFGDARGSKLEHVSVSHAGPAALTIHQELGAFVTRSEFTHSSGCGLLRAPEVTTDFTRAEYGNTFSDNALDAQCPLQDDPSTRSPAQTRARL</sequence>
<evidence type="ECO:0000256" key="1">
    <source>
        <dbReference type="SAM" id="MobiDB-lite"/>
    </source>
</evidence>
<dbReference type="InterPro" id="IPR003343">
    <property type="entry name" value="Big_2"/>
</dbReference>
<dbReference type="Proteomes" id="UP000217257">
    <property type="component" value="Chromosome"/>
</dbReference>
<dbReference type="SUPFAM" id="SSF49373">
    <property type="entry name" value="Invasin/intimin cell-adhesion fragments"/>
    <property type="match status" value="1"/>
</dbReference>